<dbReference type="PANTHER" id="PTHR33606">
    <property type="entry name" value="PROTEIN YCII"/>
    <property type="match status" value="1"/>
</dbReference>
<dbReference type="Gene3D" id="3.30.70.1060">
    <property type="entry name" value="Dimeric alpha+beta barrel"/>
    <property type="match status" value="1"/>
</dbReference>
<dbReference type="Pfam" id="PF03795">
    <property type="entry name" value="YCII"/>
    <property type="match status" value="1"/>
</dbReference>
<dbReference type="AlphaFoldDB" id="A0A494TI90"/>
<dbReference type="Proteomes" id="UP000276254">
    <property type="component" value="Plasmid unnamed1"/>
</dbReference>
<gene>
    <name evidence="3" type="ORF">D3Y57_03715</name>
</gene>
<accession>A0A494TI90</accession>
<dbReference type="PANTHER" id="PTHR33606:SF3">
    <property type="entry name" value="PROTEIN YCII"/>
    <property type="match status" value="1"/>
</dbReference>
<organism evidence="3 4">
    <name type="scientific">Sphingomonas paeninsulae</name>
    <dbReference type="NCBI Taxonomy" id="2319844"/>
    <lineage>
        <taxon>Bacteria</taxon>
        <taxon>Pseudomonadati</taxon>
        <taxon>Pseudomonadota</taxon>
        <taxon>Alphaproteobacteria</taxon>
        <taxon>Sphingomonadales</taxon>
        <taxon>Sphingomonadaceae</taxon>
        <taxon>Sphingomonas</taxon>
    </lineage>
</organism>
<dbReference type="InterPro" id="IPR051807">
    <property type="entry name" value="Sec-metab_biosynth-assoc"/>
</dbReference>
<dbReference type="SUPFAM" id="SSF54909">
    <property type="entry name" value="Dimeric alpha+beta barrel"/>
    <property type="match status" value="1"/>
</dbReference>
<keyword evidence="4" id="KW-1185">Reference proteome</keyword>
<comment type="similarity">
    <text evidence="1">Belongs to the YciI family.</text>
</comment>
<evidence type="ECO:0000256" key="1">
    <source>
        <dbReference type="ARBA" id="ARBA00007689"/>
    </source>
</evidence>
<dbReference type="KEGG" id="spha:D3Y57_03715"/>
<name>A0A494TI90_SPHPE</name>
<evidence type="ECO:0000259" key="2">
    <source>
        <dbReference type="Pfam" id="PF03795"/>
    </source>
</evidence>
<evidence type="ECO:0000313" key="4">
    <source>
        <dbReference type="Proteomes" id="UP000276254"/>
    </source>
</evidence>
<geneLocation type="plasmid" evidence="3">
    <name>unnamed1</name>
</geneLocation>
<evidence type="ECO:0000313" key="3">
    <source>
        <dbReference type="EMBL" id="AYJ85148.1"/>
    </source>
</evidence>
<dbReference type="InterPro" id="IPR011008">
    <property type="entry name" value="Dimeric_a/b-barrel"/>
</dbReference>
<protein>
    <submittedName>
        <fullName evidence="3">YciI family protein</fullName>
    </submittedName>
</protein>
<feature type="domain" description="YCII-related" evidence="2">
    <location>
        <begin position="1"/>
        <end position="88"/>
    </location>
</feature>
<keyword evidence="3" id="KW-0614">Plasmid</keyword>
<dbReference type="InterPro" id="IPR005545">
    <property type="entry name" value="YCII"/>
</dbReference>
<proteinExistence type="inferred from homology"/>
<dbReference type="OrthoDB" id="2293521at2"/>
<dbReference type="RefSeq" id="WP_121151451.1">
    <property type="nucleotide sequence ID" value="NZ_CP032828.1"/>
</dbReference>
<dbReference type="EMBL" id="CP032828">
    <property type="protein sequence ID" value="AYJ85148.1"/>
    <property type="molecule type" value="Genomic_DNA"/>
</dbReference>
<reference evidence="3 4" key="1">
    <citation type="submission" date="2018-09" db="EMBL/GenBank/DDBJ databases">
        <title>Sphingomonas peninsula sp. nov., isolated from fildes peninsula, Antarctic soil.</title>
        <authorList>
            <person name="Yingchao G."/>
        </authorList>
    </citation>
    <scope>NUCLEOTIDE SEQUENCE [LARGE SCALE GENOMIC DNA]</scope>
    <source>
        <strain evidence="3 4">YZ-8</strain>
        <plasmid evidence="3 4">unnamed1</plasmid>
    </source>
</reference>
<sequence length="102" mass="11658">MPYMIATYDKPEHEHVRDATRARHLEFLEANVDKMIAGGGFWNNEKTAVIGGLMLLDVDTKAEAEAFIAQDPFTHANLFARVEIVRWSMSFLDFKRIYPAAK</sequence>